<proteinExistence type="inferred from homology"/>
<evidence type="ECO:0000256" key="3">
    <source>
        <dbReference type="ARBA" id="ARBA00022723"/>
    </source>
</evidence>
<evidence type="ECO:0000256" key="2">
    <source>
        <dbReference type="ARBA" id="ARBA00005896"/>
    </source>
</evidence>
<keyword evidence="3" id="KW-0479">Metal-binding</keyword>
<dbReference type="EMBL" id="ML220117">
    <property type="protein sequence ID" value="TGZ81901.1"/>
    <property type="molecule type" value="Genomic_DNA"/>
</dbReference>
<evidence type="ECO:0000313" key="9">
    <source>
        <dbReference type="Proteomes" id="UP000298138"/>
    </source>
</evidence>
<dbReference type="InterPro" id="IPR003819">
    <property type="entry name" value="TauD/TfdA-like"/>
</dbReference>
<dbReference type="Gene3D" id="3.60.130.10">
    <property type="entry name" value="Clavaminate synthase-like"/>
    <property type="match status" value="1"/>
</dbReference>
<evidence type="ECO:0000256" key="1">
    <source>
        <dbReference type="ARBA" id="ARBA00001954"/>
    </source>
</evidence>
<dbReference type="PANTHER" id="PTHR30468:SF10">
    <property type="entry name" value="TAUD_TFDA-LIKE DOMAIN-CONTAINING PROTEIN"/>
    <property type="match status" value="1"/>
</dbReference>
<comment type="cofactor">
    <cofactor evidence="1">
        <name>Fe(2+)</name>
        <dbReference type="ChEBI" id="CHEBI:29033"/>
    </cofactor>
</comment>
<feature type="domain" description="TauD/TfdA-like" evidence="7">
    <location>
        <begin position="56"/>
        <end position="351"/>
    </location>
</feature>
<dbReference type="InterPro" id="IPR042098">
    <property type="entry name" value="TauD-like_sf"/>
</dbReference>
<dbReference type="AlphaFoldDB" id="A0A4S2MYW4"/>
<evidence type="ECO:0000256" key="6">
    <source>
        <dbReference type="ARBA" id="ARBA00023004"/>
    </source>
</evidence>
<evidence type="ECO:0000256" key="5">
    <source>
        <dbReference type="ARBA" id="ARBA00023002"/>
    </source>
</evidence>
<keyword evidence="4 8" id="KW-0223">Dioxygenase</keyword>
<keyword evidence="6" id="KW-0408">Iron</keyword>
<dbReference type="OrthoDB" id="10257314at2759"/>
<dbReference type="SUPFAM" id="SSF51197">
    <property type="entry name" value="Clavaminate synthase-like"/>
    <property type="match status" value="1"/>
</dbReference>
<dbReference type="GO" id="GO:0005737">
    <property type="term" value="C:cytoplasm"/>
    <property type="evidence" value="ECO:0007669"/>
    <property type="project" value="TreeGrafter"/>
</dbReference>
<reference evidence="8 9" key="1">
    <citation type="submission" date="2019-04" db="EMBL/GenBank/DDBJ databases">
        <title>Comparative genomics and transcriptomics to analyze fruiting body development in filamentous ascomycetes.</title>
        <authorList>
            <consortium name="DOE Joint Genome Institute"/>
            <person name="Lutkenhaus R."/>
            <person name="Traeger S."/>
            <person name="Breuer J."/>
            <person name="Kuo A."/>
            <person name="Lipzen A."/>
            <person name="Pangilinan J."/>
            <person name="Dilworth D."/>
            <person name="Sandor L."/>
            <person name="Poggeler S."/>
            <person name="Barry K."/>
            <person name="Grigoriev I.V."/>
            <person name="Nowrousian M."/>
        </authorList>
    </citation>
    <scope>NUCLEOTIDE SEQUENCE [LARGE SCALE GENOMIC DNA]</scope>
    <source>
        <strain evidence="8 9">CBS 389.68</strain>
    </source>
</reference>
<accession>A0A4S2MYW4</accession>
<evidence type="ECO:0000313" key="8">
    <source>
        <dbReference type="EMBL" id="TGZ81901.1"/>
    </source>
</evidence>
<dbReference type="GO" id="GO:0046872">
    <property type="term" value="F:metal ion binding"/>
    <property type="evidence" value="ECO:0007669"/>
    <property type="project" value="UniProtKB-KW"/>
</dbReference>
<keyword evidence="9" id="KW-1185">Reference proteome</keyword>
<dbReference type="Proteomes" id="UP000298138">
    <property type="component" value="Unassembled WGS sequence"/>
</dbReference>
<dbReference type="InParanoid" id="A0A4S2MYW4"/>
<comment type="similarity">
    <text evidence="2">Belongs to the TfdA dioxygenase family.</text>
</comment>
<dbReference type="STRING" id="341454.A0A4S2MYW4"/>
<protein>
    <submittedName>
        <fullName evidence="8">Alpha-ketoglutarate-dependent taurine dioxygenase</fullName>
    </submittedName>
</protein>
<sequence length="382" mass="42563">MAPPTATLTSSPERILSTVEKLKLTGSADLHSISSYPRPALTPTGALAALPNLKAHDLTPVIGREISGIQLRDILNAPNSEELLRDLAITVSQRNVVFLRNQDLTTDELKTLIQRLGLASGKPKDTGLHIHPVINSERDDGGNDNEISKISSELNKKVYQNVQQKGKRQDAGRLWHSDITFETAAPDYSVLQIREKPETGGDTLWASGYELYDRLSEPYQKFLETLTATYAQPGFNRAAERNGFTLYTEPRGSPLNIGEELSAVHPVIRTNPVTGWKSVYAVGHHVAKINDLTDRESSHLLKEFVKLITRNHDLQVRFHWGANDVAIWDNRSTYHTATYDLEENDVRWGDRAVGIAEVPYLDPESTGRREALGSKVPQEYAL</sequence>
<organism evidence="8 9">
    <name type="scientific">Ascodesmis nigricans</name>
    <dbReference type="NCBI Taxonomy" id="341454"/>
    <lineage>
        <taxon>Eukaryota</taxon>
        <taxon>Fungi</taxon>
        <taxon>Dikarya</taxon>
        <taxon>Ascomycota</taxon>
        <taxon>Pezizomycotina</taxon>
        <taxon>Pezizomycetes</taxon>
        <taxon>Pezizales</taxon>
        <taxon>Ascodesmidaceae</taxon>
        <taxon>Ascodesmis</taxon>
    </lineage>
</organism>
<evidence type="ECO:0000259" key="7">
    <source>
        <dbReference type="Pfam" id="PF02668"/>
    </source>
</evidence>
<dbReference type="PANTHER" id="PTHR30468">
    <property type="entry name" value="ALPHA-KETOGLUTARATE-DEPENDENT SULFONATE DIOXYGENASE"/>
    <property type="match status" value="1"/>
</dbReference>
<gene>
    <name evidence="8" type="ORF">EX30DRAFT_239271</name>
</gene>
<dbReference type="InterPro" id="IPR051323">
    <property type="entry name" value="AtsK-like"/>
</dbReference>
<dbReference type="Pfam" id="PF02668">
    <property type="entry name" value="TauD"/>
    <property type="match status" value="1"/>
</dbReference>
<evidence type="ECO:0000256" key="4">
    <source>
        <dbReference type="ARBA" id="ARBA00022964"/>
    </source>
</evidence>
<name>A0A4S2MYW4_9PEZI</name>
<dbReference type="GO" id="GO:0016706">
    <property type="term" value="F:2-oxoglutarate-dependent dioxygenase activity"/>
    <property type="evidence" value="ECO:0007669"/>
    <property type="project" value="TreeGrafter"/>
</dbReference>
<keyword evidence="5" id="KW-0560">Oxidoreductase</keyword>